<dbReference type="Proteomes" id="UP000325030">
    <property type="component" value="Chromosome"/>
</dbReference>
<accession>A0A510E646</accession>
<evidence type="ECO:0000313" key="5">
    <source>
        <dbReference type="Proteomes" id="UP000322983"/>
    </source>
</evidence>
<sequence>MEFLDKKHRIVVMSIAQGGPAGIDKDDLFQSMNLVMSKETLSHVLEDLYFDGSVNILRDGNEIRYVASKDIRESMIALELQKYKLAEKLEELKELSKNQDKDKAEAILNSVKEVSILISNSILSLLKSSPSLTVPEYLDIVDAINRDFLSKLVPLLEGKPSKRELEILMKLVSRYRGEKDAEKLKLVLDKLYASEEQKKKQQEENAQPKNQGESGQQ</sequence>
<evidence type="ECO:0000313" key="3">
    <source>
        <dbReference type="EMBL" id="BBG25219.1"/>
    </source>
</evidence>
<accession>A0A510DYF6</accession>
<dbReference type="KEGG" id="step:IC006_2554"/>
<dbReference type="GeneID" id="41718840"/>
<dbReference type="EMBL" id="AP018930">
    <property type="protein sequence ID" value="BBG28013.1"/>
    <property type="molecule type" value="Genomic_DNA"/>
</dbReference>
<evidence type="ECO:0000256" key="1">
    <source>
        <dbReference type="SAM" id="Coils"/>
    </source>
</evidence>
<reference evidence="4 5" key="2">
    <citation type="journal article" date="2020" name="Int. J. Syst. Evol. Microbiol.">
        <title>Sulfuracidifex tepidarius gen. nov., sp. nov. and transfer of Sulfolobus metallicus Huber and Stetter 1992 to the genus Sulfuracidifex as Sulfuracidifex metallicus comb. nov.</title>
        <authorList>
            <person name="Itoh T."/>
            <person name="Miura T."/>
            <person name="Sakai H.D."/>
            <person name="Kato S."/>
            <person name="Ohkuma M."/>
            <person name="Takashina T."/>
        </authorList>
    </citation>
    <scope>NUCLEOTIDE SEQUENCE</scope>
    <source>
        <strain evidence="3 5">IC-006</strain>
        <strain evidence="4">IC-007</strain>
    </source>
</reference>
<evidence type="ECO:0000313" key="4">
    <source>
        <dbReference type="EMBL" id="BBG28013.1"/>
    </source>
</evidence>
<dbReference type="OrthoDB" id="34438at2157"/>
<evidence type="ECO:0000313" key="6">
    <source>
        <dbReference type="Proteomes" id="UP000325030"/>
    </source>
</evidence>
<name>A0A510E646_9CREN</name>
<dbReference type="EMBL" id="AP018929">
    <property type="protein sequence ID" value="BBG25219.1"/>
    <property type="molecule type" value="Genomic_DNA"/>
</dbReference>
<evidence type="ECO:0000256" key="2">
    <source>
        <dbReference type="SAM" id="MobiDB-lite"/>
    </source>
</evidence>
<protein>
    <submittedName>
        <fullName evidence="4">Uncharacterized protein</fullName>
    </submittedName>
</protein>
<organism evidence="4 6">
    <name type="scientific">Sulfuracidifex tepidarius</name>
    <dbReference type="NCBI Taxonomy" id="1294262"/>
    <lineage>
        <taxon>Archaea</taxon>
        <taxon>Thermoproteota</taxon>
        <taxon>Thermoprotei</taxon>
        <taxon>Sulfolobales</taxon>
        <taxon>Sulfolobaceae</taxon>
        <taxon>Sulfuracidifex</taxon>
    </lineage>
</organism>
<reference evidence="6" key="1">
    <citation type="submission" date="2018-09" db="EMBL/GenBank/DDBJ databases">
        <title>Complete Genome Sequencing of Sulfolobus sp. JCM 16834.</title>
        <authorList>
            <person name="Kato S."/>
            <person name="Itoh T."/>
            <person name="Ohkuma M."/>
        </authorList>
    </citation>
    <scope>NUCLEOTIDE SEQUENCE [LARGE SCALE GENOMIC DNA]</scope>
    <source>
        <strain evidence="6">IC-007</strain>
    </source>
</reference>
<dbReference type="AlphaFoldDB" id="A0A510E646"/>
<feature type="coiled-coil region" evidence="1">
    <location>
        <begin position="75"/>
        <end position="109"/>
    </location>
</feature>
<keyword evidence="1" id="KW-0175">Coiled coil</keyword>
<keyword evidence="5" id="KW-1185">Reference proteome</keyword>
<dbReference type="STRING" id="1294262.GCA_001316085_01439"/>
<gene>
    <name evidence="3" type="ORF">IC006_2554</name>
    <name evidence="4" type="ORF">IC007_2568</name>
</gene>
<dbReference type="RefSeq" id="WP_054845787.1">
    <property type="nucleotide sequence ID" value="NZ_AP018929.1"/>
</dbReference>
<feature type="region of interest" description="Disordered" evidence="2">
    <location>
        <begin position="197"/>
        <end position="217"/>
    </location>
</feature>
<dbReference type="Proteomes" id="UP000322983">
    <property type="component" value="Chromosome"/>
</dbReference>
<proteinExistence type="predicted"/>